<dbReference type="SUPFAM" id="SSF52540">
    <property type="entry name" value="P-loop containing nucleoside triphosphate hydrolases"/>
    <property type="match status" value="1"/>
</dbReference>
<dbReference type="InterPro" id="IPR003593">
    <property type="entry name" value="AAA+_ATPase"/>
</dbReference>
<evidence type="ECO:0000256" key="2">
    <source>
        <dbReference type="ARBA" id="ARBA00022840"/>
    </source>
</evidence>
<sequence length="260" mass="29162">MTKQPILELKNINKKFGDKIVLDQVNFQINPGEIVGYIGPNGAGKSTTVKIILGLLSATAGDIYLFGQRLTAKDTSYKKRIGYVPENAKMYDQLSAKEYFIFIGALYGLSEDIIIERGQRLMSLLGIDEVAYNARLSTYSKGMRQKTLIVSSLLHDPDLLFWDEPLNGLDANSIQIIKEILRQLRDEGKTIIYSSHIMSTVEKLSDRILLLHEGKVVADDSFDSLRQVAAGNLEQVFNQLTGFNDHKQVADEFMAVLKEE</sequence>
<dbReference type="Gene3D" id="3.40.50.300">
    <property type="entry name" value="P-loop containing nucleotide triphosphate hydrolases"/>
    <property type="match status" value="1"/>
</dbReference>
<dbReference type="GO" id="GO:0016887">
    <property type="term" value="F:ATP hydrolysis activity"/>
    <property type="evidence" value="ECO:0007669"/>
    <property type="project" value="InterPro"/>
</dbReference>
<organism evidence="4">
    <name type="scientific">Dolosigranulum savutiense</name>
    <dbReference type="NCBI Taxonomy" id="3110288"/>
    <lineage>
        <taxon>Bacteria</taxon>
        <taxon>Bacillati</taxon>
        <taxon>Bacillota</taxon>
        <taxon>Bacilli</taxon>
        <taxon>Lactobacillales</taxon>
        <taxon>Carnobacteriaceae</taxon>
        <taxon>Dolosigranulum</taxon>
    </lineage>
</organism>
<accession>A0AB74TLQ5</accession>
<dbReference type="SMART" id="SM00382">
    <property type="entry name" value="AAA"/>
    <property type="match status" value="1"/>
</dbReference>
<dbReference type="Pfam" id="PF00005">
    <property type="entry name" value="ABC_tran"/>
    <property type="match status" value="1"/>
</dbReference>
<evidence type="ECO:0000259" key="3">
    <source>
        <dbReference type="PROSITE" id="PS50893"/>
    </source>
</evidence>
<dbReference type="EMBL" id="CP142433">
    <property type="protein sequence ID" value="XBC45283.1"/>
    <property type="molecule type" value="Genomic_DNA"/>
</dbReference>
<dbReference type="GO" id="GO:0005524">
    <property type="term" value="F:ATP binding"/>
    <property type="evidence" value="ECO:0007669"/>
    <property type="project" value="UniProtKB-KW"/>
</dbReference>
<dbReference type="CDD" id="cd03230">
    <property type="entry name" value="ABC_DR_subfamily_A"/>
    <property type="match status" value="1"/>
</dbReference>
<dbReference type="PANTHER" id="PTHR43613">
    <property type="entry name" value="ABC TRANSPORTER, ATP-BINDING PROTEIN"/>
    <property type="match status" value="1"/>
</dbReference>
<dbReference type="InterPro" id="IPR003439">
    <property type="entry name" value="ABC_transporter-like_ATP-bd"/>
</dbReference>
<proteinExistence type="predicted"/>
<evidence type="ECO:0000313" key="4">
    <source>
        <dbReference type="EMBL" id="XBC45283.1"/>
    </source>
</evidence>
<dbReference type="InterPro" id="IPR027417">
    <property type="entry name" value="P-loop_NTPase"/>
</dbReference>
<dbReference type="AlphaFoldDB" id="A0AB74TLQ5"/>
<dbReference type="PROSITE" id="PS50893">
    <property type="entry name" value="ABC_TRANSPORTER_2"/>
    <property type="match status" value="1"/>
</dbReference>
<dbReference type="PANTHER" id="PTHR43613:SF1">
    <property type="entry name" value="ABC TRANSPORTER, ATP-BINDING PROTEIN"/>
    <property type="match status" value="1"/>
</dbReference>
<protein>
    <submittedName>
        <fullName evidence="4">ABC transporter ATP-binding protein</fullName>
    </submittedName>
</protein>
<name>A0AB74TLQ5_9LACT</name>
<feature type="domain" description="ABC transporter" evidence="3">
    <location>
        <begin position="7"/>
        <end position="238"/>
    </location>
</feature>
<keyword evidence="2 4" id="KW-0067">ATP-binding</keyword>
<reference evidence="4" key="1">
    <citation type="submission" date="2023-12" db="EMBL/GenBank/DDBJ databases">
        <title>Dolosigranulum savutii sp. nov. isolated from human upper respiratory samples collected in Botswana.</title>
        <authorList>
            <person name="Kelly M.S."/>
        </authorList>
    </citation>
    <scope>NUCLEOTIDE SEQUENCE</scope>
    <source>
        <strain evidence="4">MSK433</strain>
    </source>
</reference>
<dbReference type="RefSeq" id="WP_347299836.1">
    <property type="nucleotide sequence ID" value="NZ_CP142433.1"/>
</dbReference>
<keyword evidence="1" id="KW-0547">Nucleotide-binding</keyword>
<gene>
    <name evidence="4" type="ORF">VUQ08_05140</name>
</gene>
<evidence type="ECO:0000256" key="1">
    <source>
        <dbReference type="ARBA" id="ARBA00022741"/>
    </source>
</evidence>